<dbReference type="InterPro" id="IPR036388">
    <property type="entry name" value="WH-like_DNA-bd_sf"/>
</dbReference>
<keyword evidence="4" id="KW-0238">DNA-binding</keyword>
<dbReference type="InterPro" id="IPR039425">
    <property type="entry name" value="RNA_pol_sigma-70-like"/>
</dbReference>
<dbReference type="GO" id="GO:0006352">
    <property type="term" value="P:DNA-templated transcription initiation"/>
    <property type="evidence" value="ECO:0007669"/>
    <property type="project" value="InterPro"/>
</dbReference>
<proteinExistence type="inferred from homology"/>
<evidence type="ECO:0000256" key="5">
    <source>
        <dbReference type="ARBA" id="ARBA00023163"/>
    </source>
</evidence>
<evidence type="ECO:0000256" key="3">
    <source>
        <dbReference type="ARBA" id="ARBA00023082"/>
    </source>
</evidence>
<dbReference type="InterPro" id="IPR013325">
    <property type="entry name" value="RNA_pol_sigma_r2"/>
</dbReference>
<dbReference type="SUPFAM" id="SSF88659">
    <property type="entry name" value="Sigma3 and sigma4 domains of RNA polymerase sigma factors"/>
    <property type="match status" value="1"/>
</dbReference>
<dbReference type="SUPFAM" id="SSF88946">
    <property type="entry name" value="Sigma2 domain of RNA polymerase sigma factors"/>
    <property type="match status" value="1"/>
</dbReference>
<evidence type="ECO:0000256" key="4">
    <source>
        <dbReference type="ARBA" id="ARBA00023125"/>
    </source>
</evidence>
<dbReference type="InterPro" id="IPR007627">
    <property type="entry name" value="RNA_pol_sigma70_r2"/>
</dbReference>
<evidence type="ECO:0000259" key="7">
    <source>
        <dbReference type="Pfam" id="PF08281"/>
    </source>
</evidence>
<feature type="domain" description="RNA polymerase sigma factor 70 region 4 type 2" evidence="7">
    <location>
        <begin position="138"/>
        <end position="188"/>
    </location>
</feature>
<dbReference type="GO" id="GO:0016987">
    <property type="term" value="F:sigma factor activity"/>
    <property type="evidence" value="ECO:0007669"/>
    <property type="project" value="UniProtKB-KW"/>
</dbReference>
<keyword evidence="5" id="KW-0804">Transcription</keyword>
<dbReference type="AlphaFoldDB" id="A0A1Q2HQ86"/>
<evidence type="ECO:0000313" key="8">
    <source>
        <dbReference type="EMBL" id="AQQ09622.1"/>
    </source>
</evidence>
<organism evidence="8 9">
    <name type="scientific">Sedimentisphaera cyanobacteriorum</name>
    <dbReference type="NCBI Taxonomy" id="1940790"/>
    <lineage>
        <taxon>Bacteria</taxon>
        <taxon>Pseudomonadati</taxon>
        <taxon>Planctomycetota</taxon>
        <taxon>Phycisphaerae</taxon>
        <taxon>Sedimentisphaerales</taxon>
        <taxon>Sedimentisphaeraceae</taxon>
        <taxon>Sedimentisphaera</taxon>
    </lineage>
</organism>
<dbReference type="CDD" id="cd06171">
    <property type="entry name" value="Sigma70_r4"/>
    <property type="match status" value="1"/>
</dbReference>
<dbReference type="OrthoDB" id="273082at2"/>
<gene>
    <name evidence="8" type="primary">sigW_2</name>
    <name evidence="8" type="ORF">L21SP3_01430</name>
</gene>
<evidence type="ECO:0000313" key="9">
    <source>
        <dbReference type="Proteomes" id="UP000188273"/>
    </source>
</evidence>
<evidence type="ECO:0000259" key="6">
    <source>
        <dbReference type="Pfam" id="PF04542"/>
    </source>
</evidence>
<dbReference type="PANTHER" id="PTHR43133">
    <property type="entry name" value="RNA POLYMERASE ECF-TYPE SIGMA FACTO"/>
    <property type="match status" value="1"/>
</dbReference>
<dbReference type="Gene3D" id="1.10.10.10">
    <property type="entry name" value="Winged helix-like DNA-binding domain superfamily/Winged helix DNA-binding domain"/>
    <property type="match status" value="1"/>
</dbReference>
<dbReference type="NCBIfam" id="TIGR02937">
    <property type="entry name" value="sigma70-ECF"/>
    <property type="match status" value="1"/>
</dbReference>
<dbReference type="InterPro" id="IPR013324">
    <property type="entry name" value="RNA_pol_sigma_r3/r4-like"/>
</dbReference>
<dbReference type="Pfam" id="PF04542">
    <property type="entry name" value="Sigma70_r2"/>
    <property type="match status" value="1"/>
</dbReference>
<name>A0A1Q2HQ86_9BACT</name>
<sequence length="202" mass="23625">MTKSTKKREEKELLRRFCSGDEAAFRDIVQEYKDPLFNFLRRFVGNQDLIEDVFQDTFMQLYQSRESFDLDRPLKPWLFTIAANKAKDLLRKRKRNSSISVGSIADESESSIEDVFSSVSSEDTTPLDSYITEETEHRVREVVENMPEKLREILLLAYFEQFSYKQMAEMLSIPIGTVKSRLHSAVARFAKDLKNAEPDFER</sequence>
<dbReference type="PANTHER" id="PTHR43133:SF8">
    <property type="entry name" value="RNA POLYMERASE SIGMA FACTOR HI_1459-RELATED"/>
    <property type="match status" value="1"/>
</dbReference>
<evidence type="ECO:0000256" key="2">
    <source>
        <dbReference type="ARBA" id="ARBA00023015"/>
    </source>
</evidence>
<dbReference type="RefSeq" id="WP_077540202.1">
    <property type="nucleotide sequence ID" value="NZ_CP019633.1"/>
</dbReference>
<dbReference type="KEGG" id="pbu:L21SP3_01430"/>
<accession>A0A1Q2HQ86</accession>
<dbReference type="Proteomes" id="UP000188273">
    <property type="component" value="Chromosome"/>
</dbReference>
<dbReference type="InterPro" id="IPR014284">
    <property type="entry name" value="RNA_pol_sigma-70_dom"/>
</dbReference>
<protein>
    <submittedName>
        <fullName evidence="8">Sigma-W factor</fullName>
    </submittedName>
</protein>
<dbReference type="Pfam" id="PF08281">
    <property type="entry name" value="Sigma70_r4_2"/>
    <property type="match status" value="1"/>
</dbReference>
<dbReference type="Gene3D" id="1.10.1740.10">
    <property type="match status" value="1"/>
</dbReference>
<comment type="similarity">
    <text evidence="1">Belongs to the sigma-70 factor family. ECF subfamily.</text>
</comment>
<reference evidence="9" key="1">
    <citation type="submission" date="2017-02" db="EMBL/GenBank/DDBJ databases">
        <title>Comparative genomics and description of representatives of a novel lineage of planctomycetes thriving in anoxic sediments.</title>
        <authorList>
            <person name="Spring S."/>
            <person name="Bunk B."/>
            <person name="Sproer C."/>
            <person name="Klenk H.-P."/>
        </authorList>
    </citation>
    <scope>NUCLEOTIDE SEQUENCE [LARGE SCALE GENOMIC DNA]</scope>
    <source>
        <strain evidence="9">L21-RPul-D3</strain>
    </source>
</reference>
<dbReference type="STRING" id="1940790.L21SP3_01430"/>
<dbReference type="GO" id="GO:0003677">
    <property type="term" value="F:DNA binding"/>
    <property type="evidence" value="ECO:0007669"/>
    <property type="project" value="UniProtKB-KW"/>
</dbReference>
<evidence type="ECO:0000256" key="1">
    <source>
        <dbReference type="ARBA" id="ARBA00010641"/>
    </source>
</evidence>
<keyword evidence="2" id="KW-0805">Transcription regulation</keyword>
<dbReference type="EMBL" id="CP019633">
    <property type="protein sequence ID" value="AQQ09622.1"/>
    <property type="molecule type" value="Genomic_DNA"/>
</dbReference>
<feature type="domain" description="RNA polymerase sigma-70 region 2" evidence="6">
    <location>
        <begin position="28"/>
        <end position="95"/>
    </location>
</feature>
<keyword evidence="3" id="KW-0731">Sigma factor</keyword>
<keyword evidence="9" id="KW-1185">Reference proteome</keyword>
<dbReference type="InterPro" id="IPR013249">
    <property type="entry name" value="RNA_pol_sigma70_r4_t2"/>
</dbReference>